<dbReference type="InterPro" id="IPR020846">
    <property type="entry name" value="MFS_dom"/>
</dbReference>
<keyword evidence="2" id="KW-1003">Cell membrane</keyword>
<feature type="transmembrane region" description="Helical" evidence="6">
    <location>
        <begin position="220"/>
        <end position="243"/>
    </location>
</feature>
<accession>A0ABW4B4V6</accession>
<feature type="transmembrane region" description="Helical" evidence="6">
    <location>
        <begin position="167"/>
        <end position="190"/>
    </location>
</feature>
<proteinExistence type="predicted"/>
<keyword evidence="3 6" id="KW-0812">Transmembrane</keyword>
<keyword evidence="5 6" id="KW-0472">Membrane</keyword>
<dbReference type="PROSITE" id="PS50850">
    <property type="entry name" value="MFS"/>
    <property type="match status" value="1"/>
</dbReference>
<sequence length="436" mass="47600">MFSLLKNATYRNLFLAQVIALLGTGFATIALGLLAFELAEENAGLILGTALSIKMIAYVFLSPIGTSLIRHLPRKKALIALDVIRAGVALILPFVSEVWHIFVLIFLLQATSACFTPLFQATLPDVLPDEEQYTKALSLSRLAYDLENILSPSLAALILLFTSWHSLFLGTTVGFIFSALLVLQASLPVAESNAGAPQRRFLDKVTRGIRFYLATPRLKGLLAMNIAVTAAGAMVFINTVVIVQGELGLSEQTTATTMISFGCGSMFAAFATPWLLKRLSERTIMLMAATMLVAGLIITSTIETLKGIMIIWCVLGAGYSFIQTPSGRLLNRSAHKEDKPDLFAAQFSLSHGCWLIAYPLAGYLGATYGIAVTFQIFAGIALASILLALLVWPKESTAEMEHSHDDLPPEHPHLKDKHKTHTHTYVIDDLHHHWPK</sequence>
<evidence type="ECO:0000256" key="5">
    <source>
        <dbReference type="ARBA" id="ARBA00023136"/>
    </source>
</evidence>
<dbReference type="InterPro" id="IPR011701">
    <property type="entry name" value="MFS"/>
</dbReference>
<evidence type="ECO:0000313" key="9">
    <source>
        <dbReference type="Proteomes" id="UP001597059"/>
    </source>
</evidence>
<gene>
    <name evidence="8" type="ORF">ACFQ45_09670</name>
</gene>
<evidence type="ECO:0000313" key="8">
    <source>
        <dbReference type="EMBL" id="MFD1383635.1"/>
    </source>
</evidence>
<comment type="caution">
    <text evidence="8">The sequence shown here is derived from an EMBL/GenBank/DDBJ whole genome shotgun (WGS) entry which is preliminary data.</text>
</comment>
<feature type="transmembrane region" description="Helical" evidence="6">
    <location>
        <begin position="283"/>
        <end position="302"/>
    </location>
</feature>
<evidence type="ECO:0000256" key="4">
    <source>
        <dbReference type="ARBA" id="ARBA00022989"/>
    </source>
</evidence>
<evidence type="ECO:0000256" key="3">
    <source>
        <dbReference type="ARBA" id="ARBA00022692"/>
    </source>
</evidence>
<organism evidence="8 9">
    <name type="scientific">Rhodanobacter aciditrophus</name>
    <dbReference type="NCBI Taxonomy" id="1623218"/>
    <lineage>
        <taxon>Bacteria</taxon>
        <taxon>Pseudomonadati</taxon>
        <taxon>Pseudomonadota</taxon>
        <taxon>Gammaproteobacteria</taxon>
        <taxon>Lysobacterales</taxon>
        <taxon>Rhodanobacteraceae</taxon>
        <taxon>Rhodanobacter</taxon>
    </lineage>
</organism>
<evidence type="ECO:0000256" key="2">
    <source>
        <dbReference type="ARBA" id="ARBA00022475"/>
    </source>
</evidence>
<dbReference type="SUPFAM" id="SSF103473">
    <property type="entry name" value="MFS general substrate transporter"/>
    <property type="match status" value="1"/>
</dbReference>
<evidence type="ECO:0000256" key="6">
    <source>
        <dbReference type="SAM" id="Phobius"/>
    </source>
</evidence>
<name>A0ABW4B4V6_9GAMM</name>
<dbReference type="EMBL" id="JBHTMN010000011">
    <property type="protein sequence ID" value="MFD1383635.1"/>
    <property type="molecule type" value="Genomic_DNA"/>
</dbReference>
<dbReference type="PANTHER" id="PTHR23513:SF6">
    <property type="entry name" value="MAJOR FACILITATOR SUPERFAMILY ASSOCIATED DOMAIN-CONTAINING PROTEIN"/>
    <property type="match status" value="1"/>
</dbReference>
<feature type="transmembrane region" description="Helical" evidence="6">
    <location>
        <begin position="12"/>
        <end position="36"/>
    </location>
</feature>
<feature type="transmembrane region" description="Helical" evidence="6">
    <location>
        <begin position="342"/>
        <end position="361"/>
    </location>
</feature>
<keyword evidence="9" id="KW-1185">Reference proteome</keyword>
<feature type="transmembrane region" description="Helical" evidence="6">
    <location>
        <begin position="42"/>
        <end position="65"/>
    </location>
</feature>
<feature type="transmembrane region" description="Helical" evidence="6">
    <location>
        <begin position="308"/>
        <end position="330"/>
    </location>
</feature>
<feature type="transmembrane region" description="Helical" evidence="6">
    <location>
        <begin position="255"/>
        <end position="276"/>
    </location>
</feature>
<evidence type="ECO:0000259" key="7">
    <source>
        <dbReference type="PROSITE" id="PS50850"/>
    </source>
</evidence>
<dbReference type="CDD" id="cd06173">
    <property type="entry name" value="MFS_MefA_like"/>
    <property type="match status" value="1"/>
</dbReference>
<dbReference type="InterPro" id="IPR036259">
    <property type="entry name" value="MFS_trans_sf"/>
</dbReference>
<keyword evidence="4 6" id="KW-1133">Transmembrane helix</keyword>
<dbReference type="RefSeq" id="WP_377367567.1">
    <property type="nucleotide sequence ID" value="NZ_JBHTMN010000011.1"/>
</dbReference>
<comment type="subcellular location">
    <subcellularLocation>
        <location evidence="1">Cell membrane</location>
        <topology evidence="1">Multi-pass membrane protein</topology>
    </subcellularLocation>
</comment>
<dbReference type="Pfam" id="PF07690">
    <property type="entry name" value="MFS_1"/>
    <property type="match status" value="1"/>
</dbReference>
<feature type="domain" description="Major facilitator superfamily (MFS) profile" evidence="7">
    <location>
        <begin position="9"/>
        <end position="396"/>
    </location>
</feature>
<reference evidence="9" key="1">
    <citation type="journal article" date="2019" name="Int. J. Syst. Evol. Microbiol.">
        <title>The Global Catalogue of Microorganisms (GCM) 10K type strain sequencing project: providing services to taxonomists for standard genome sequencing and annotation.</title>
        <authorList>
            <consortium name="The Broad Institute Genomics Platform"/>
            <consortium name="The Broad Institute Genome Sequencing Center for Infectious Disease"/>
            <person name="Wu L."/>
            <person name="Ma J."/>
        </authorList>
    </citation>
    <scope>NUCLEOTIDE SEQUENCE [LARGE SCALE GENOMIC DNA]</scope>
    <source>
        <strain evidence="9">JCM 30774</strain>
    </source>
</reference>
<feature type="transmembrane region" description="Helical" evidence="6">
    <location>
        <begin position="367"/>
        <end position="392"/>
    </location>
</feature>
<evidence type="ECO:0000256" key="1">
    <source>
        <dbReference type="ARBA" id="ARBA00004651"/>
    </source>
</evidence>
<dbReference type="Proteomes" id="UP001597059">
    <property type="component" value="Unassembled WGS sequence"/>
</dbReference>
<protein>
    <submittedName>
        <fullName evidence="8">MFS transporter</fullName>
    </submittedName>
</protein>
<dbReference type="PANTHER" id="PTHR23513">
    <property type="entry name" value="INTEGRAL MEMBRANE EFFLUX PROTEIN-RELATED"/>
    <property type="match status" value="1"/>
</dbReference>
<dbReference type="Gene3D" id="1.20.1250.20">
    <property type="entry name" value="MFS general substrate transporter like domains"/>
    <property type="match status" value="1"/>
</dbReference>